<evidence type="ECO:0000313" key="8">
    <source>
        <dbReference type="EMBL" id="RVT95876.1"/>
    </source>
</evidence>
<proteinExistence type="inferred from homology"/>
<dbReference type="InterPro" id="IPR002037">
    <property type="entry name" value="Glyco_hydro_8"/>
</dbReference>
<dbReference type="EC" id="3.2.1.4" evidence="3"/>
<dbReference type="GO" id="GO:0008810">
    <property type="term" value="F:cellulase activity"/>
    <property type="evidence" value="ECO:0007669"/>
    <property type="project" value="UniProtKB-EC"/>
</dbReference>
<dbReference type="InterPro" id="IPR008928">
    <property type="entry name" value="6-hairpin_glycosidase_sf"/>
</dbReference>
<name>A0A437ME21_9PROT</name>
<dbReference type="SUPFAM" id="SSF48208">
    <property type="entry name" value="Six-hairpin glycosidases"/>
    <property type="match status" value="1"/>
</dbReference>
<evidence type="ECO:0000256" key="4">
    <source>
        <dbReference type="ARBA" id="ARBA00022801"/>
    </source>
</evidence>
<dbReference type="PRINTS" id="PR00735">
    <property type="entry name" value="GLHYDRLASE8"/>
</dbReference>
<dbReference type="Pfam" id="PF01270">
    <property type="entry name" value="Glyco_hydro_8"/>
    <property type="match status" value="1"/>
</dbReference>
<evidence type="ECO:0000256" key="6">
    <source>
        <dbReference type="ARBA" id="ARBA00023295"/>
    </source>
</evidence>
<reference evidence="8 9" key="1">
    <citation type="submission" date="2019-01" db="EMBL/GenBank/DDBJ databases">
        <authorList>
            <person name="Chen W.-M."/>
        </authorList>
    </citation>
    <scope>NUCLEOTIDE SEQUENCE [LARGE SCALE GENOMIC DNA]</scope>
    <source>
        <strain evidence="8 9">CCP-6</strain>
    </source>
</reference>
<sequence>MSDLRIGRRLLAAGAASLPAAAQARPRPATGWETFKTRFLTPEGRIIDTANGNVSHSEGQAWGLLLAVRHQDRQAFDQILQWTHRRLGLRGDGLLAWRFRPGPGPGGGVVDDLNNATDADLYFAWALTEAQRQWPDGDYITLARRSARAMLGQLTRQVNGRTVMLPGAWGFEQRGNFVLNPSYYVSPAMRVLAEVVPHPAWGALMNDTPRLMGQARFGQWQLPADWVVMDGQSGRVSVEPQRGDRFGYDALRVLLNGVWAGGMDRALSDSAARFWTDRRHPYVPAWTVLSTGSISPYPAGEGVSAISALVMASRAGWGAAGALGNVERARHYYECALLLLARQAWADLERRGDVSSAAS</sequence>
<evidence type="ECO:0000256" key="2">
    <source>
        <dbReference type="ARBA" id="ARBA00009209"/>
    </source>
</evidence>
<comment type="similarity">
    <text evidence="2">Belongs to the glycosyl hydrolase 8 (cellulase D) family.</text>
</comment>
<keyword evidence="9" id="KW-1185">Reference proteome</keyword>
<dbReference type="RefSeq" id="WP_127787811.1">
    <property type="nucleotide sequence ID" value="NZ_SACL01000004.1"/>
</dbReference>
<dbReference type="GO" id="GO:0030245">
    <property type="term" value="P:cellulose catabolic process"/>
    <property type="evidence" value="ECO:0007669"/>
    <property type="project" value="UniProtKB-KW"/>
</dbReference>
<keyword evidence="7" id="KW-0624">Polysaccharide degradation</keyword>
<organism evidence="8 9">
    <name type="scientific">Rhodovarius crocodyli</name>
    <dbReference type="NCBI Taxonomy" id="1979269"/>
    <lineage>
        <taxon>Bacteria</taxon>
        <taxon>Pseudomonadati</taxon>
        <taxon>Pseudomonadota</taxon>
        <taxon>Alphaproteobacteria</taxon>
        <taxon>Acetobacterales</taxon>
        <taxon>Roseomonadaceae</taxon>
        <taxon>Rhodovarius</taxon>
    </lineage>
</organism>
<evidence type="ECO:0000256" key="5">
    <source>
        <dbReference type="ARBA" id="ARBA00023001"/>
    </source>
</evidence>
<evidence type="ECO:0000256" key="3">
    <source>
        <dbReference type="ARBA" id="ARBA00012601"/>
    </source>
</evidence>
<keyword evidence="5" id="KW-0136">Cellulose degradation</keyword>
<dbReference type="AlphaFoldDB" id="A0A437ME21"/>
<protein>
    <recommendedName>
        <fullName evidence="3">cellulase</fullName>
        <ecNumber evidence="3">3.2.1.4</ecNumber>
    </recommendedName>
</protein>
<dbReference type="EMBL" id="SACL01000004">
    <property type="protein sequence ID" value="RVT95876.1"/>
    <property type="molecule type" value="Genomic_DNA"/>
</dbReference>
<dbReference type="Gene3D" id="1.50.10.10">
    <property type="match status" value="1"/>
</dbReference>
<keyword evidence="6" id="KW-0326">Glycosidase</keyword>
<evidence type="ECO:0000256" key="1">
    <source>
        <dbReference type="ARBA" id="ARBA00000966"/>
    </source>
</evidence>
<dbReference type="OrthoDB" id="9766708at2"/>
<evidence type="ECO:0000313" key="9">
    <source>
        <dbReference type="Proteomes" id="UP000282957"/>
    </source>
</evidence>
<dbReference type="Proteomes" id="UP000282957">
    <property type="component" value="Unassembled WGS sequence"/>
</dbReference>
<comment type="catalytic activity">
    <reaction evidence="1">
        <text>Endohydrolysis of (1-&gt;4)-beta-D-glucosidic linkages in cellulose, lichenin and cereal beta-D-glucans.</text>
        <dbReference type="EC" id="3.2.1.4"/>
    </reaction>
</comment>
<comment type="caution">
    <text evidence="8">The sequence shown here is derived from an EMBL/GenBank/DDBJ whole genome shotgun (WGS) entry which is preliminary data.</text>
</comment>
<accession>A0A437ME21</accession>
<keyword evidence="4 8" id="KW-0378">Hydrolase</keyword>
<keyword evidence="7" id="KW-0119">Carbohydrate metabolism</keyword>
<evidence type="ECO:0000256" key="7">
    <source>
        <dbReference type="ARBA" id="ARBA00023326"/>
    </source>
</evidence>
<gene>
    <name evidence="8" type="ORF">EOD42_12100</name>
</gene>
<dbReference type="InterPro" id="IPR012341">
    <property type="entry name" value="6hp_glycosidase-like_sf"/>
</dbReference>